<evidence type="ECO:0000256" key="1">
    <source>
        <dbReference type="ARBA" id="ARBA00022475"/>
    </source>
</evidence>
<keyword evidence="3 10" id="KW-0328">Glycosyltransferase</keyword>
<keyword evidence="1 10" id="KW-1003">Cell membrane</keyword>
<dbReference type="Pfam" id="PF04101">
    <property type="entry name" value="Glyco_tran_28_C"/>
    <property type="match status" value="1"/>
</dbReference>
<dbReference type="CDD" id="cd03785">
    <property type="entry name" value="GT28_MurG"/>
    <property type="match status" value="1"/>
</dbReference>
<proteinExistence type="inferred from homology"/>
<evidence type="ECO:0000256" key="2">
    <source>
        <dbReference type="ARBA" id="ARBA00022618"/>
    </source>
</evidence>
<dbReference type="Gene3D" id="3.40.50.2000">
    <property type="entry name" value="Glycogen Phosphorylase B"/>
    <property type="match status" value="2"/>
</dbReference>
<protein>
    <recommendedName>
        <fullName evidence="10">UDP-N-acetylglucosamine--N-acetylmuramyl-(pentapeptide) pyrophosphoryl-undecaprenol N-acetylglucosamine transferase</fullName>
        <ecNumber evidence="10">2.4.1.227</ecNumber>
    </recommendedName>
    <alternativeName>
        <fullName evidence="10">Undecaprenyl-PP-MurNAc-pentapeptide-UDPGlcNAc GlcNAc transferase</fullName>
    </alternativeName>
</protein>
<feature type="binding site" evidence="10">
    <location>
        <position position="127"/>
    </location>
    <ligand>
        <name>UDP-N-acetyl-alpha-D-glucosamine</name>
        <dbReference type="ChEBI" id="CHEBI:57705"/>
    </ligand>
</feature>
<keyword evidence="2 10" id="KW-0132">Cell division</keyword>
<dbReference type="Proteomes" id="UP000236654">
    <property type="component" value="Unassembled WGS sequence"/>
</dbReference>
<comment type="function">
    <text evidence="10">Cell wall formation. Catalyzes the transfer of a GlcNAc subunit on undecaprenyl-pyrophosphoryl-MurNAc-pentapeptide (lipid intermediate I) to form undecaprenyl-pyrophosphoryl-MurNAc-(pentapeptide)GlcNAc (lipid intermediate II).</text>
</comment>
<evidence type="ECO:0000259" key="11">
    <source>
        <dbReference type="Pfam" id="PF03033"/>
    </source>
</evidence>
<dbReference type="NCBIfam" id="TIGR01133">
    <property type="entry name" value="murG"/>
    <property type="match status" value="1"/>
</dbReference>
<evidence type="ECO:0000256" key="5">
    <source>
        <dbReference type="ARBA" id="ARBA00022960"/>
    </source>
</evidence>
<comment type="pathway">
    <text evidence="10">Cell wall biogenesis; peptidoglycan biosynthesis.</text>
</comment>
<dbReference type="InterPro" id="IPR004276">
    <property type="entry name" value="GlycoTrans_28_N"/>
</dbReference>
<dbReference type="EMBL" id="PJNI01000017">
    <property type="protein sequence ID" value="PKR79840.1"/>
    <property type="molecule type" value="Genomic_DNA"/>
</dbReference>
<dbReference type="PANTHER" id="PTHR21015:SF22">
    <property type="entry name" value="GLYCOSYLTRANSFERASE"/>
    <property type="match status" value="1"/>
</dbReference>
<dbReference type="GO" id="GO:0009252">
    <property type="term" value="P:peptidoglycan biosynthetic process"/>
    <property type="evidence" value="ECO:0007669"/>
    <property type="project" value="UniProtKB-UniRule"/>
</dbReference>
<dbReference type="UniPathway" id="UPA00219"/>
<dbReference type="EC" id="2.4.1.227" evidence="10"/>
<evidence type="ECO:0000256" key="3">
    <source>
        <dbReference type="ARBA" id="ARBA00022676"/>
    </source>
</evidence>
<keyword evidence="9 10" id="KW-0961">Cell wall biogenesis/degradation</keyword>
<evidence type="ECO:0000256" key="8">
    <source>
        <dbReference type="ARBA" id="ARBA00023306"/>
    </source>
</evidence>
<dbReference type="Pfam" id="PF03033">
    <property type="entry name" value="Glyco_transf_28"/>
    <property type="match status" value="1"/>
</dbReference>
<keyword evidence="14" id="KW-1185">Reference proteome</keyword>
<evidence type="ECO:0000313" key="14">
    <source>
        <dbReference type="Proteomes" id="UP000236654"/>
    </source>
</evidence>
<feature type="binding site" evidence="10">
    <location>
        <position position="299"/>
    </location>
    <ligand>
        <name>UDP-N-acetyl-alpha-D-glucosamine</name>
        <dbReference type="ChEBI" id="CHEBI:57705"/>
    </ligand>
</feature>
<feature type="domain" description="Glycosyltransferase family 28 N-terminal" evidence="11">
    <location>
        <begin position="6"/>
        <end position="145"/>
    </location>
</feature>
<feature type="binding site" evidence="10">
    <location>
        <position position="200"/>
    </location>
    <ligand>
        <name>UDP-N-acetyl-alpha-D-glucosamine</name>
        <dbReference type="ChEBI" id="CHEBI:57705"/>
    </ligand>
</feature>
<evidence type="ECO:0000313" key="13">
    <source>
        <dbReference type="EMBL" id="PKR79840.1"/>
    </source>
</evidence>
<evidence type="ECO:0000259" key="12">
    <source>
        <dbReference type="Pfam" id="PF04101"/>
    </source>
</evidence>
<keyword evidence="7 10" id="KW-0472">Membrane</keyword>
<reference evidence="13 14" key="1">
    <citation type="submission" date="2017-12" db="EMBL/GenBank/DDBJ databases">
        <title>The draft genome sequence of Brumimicrobium saltpan LHR20.</title>
        <authorList>
            <person name="Do Z.-J."/>
            <person name="Luo H.-R."/>
        </authorList>
    </citation>
    <scope>NUCLEOTIDE SEQUENCE [LARGE SCALE GENOMIC DNA]</scope>
    <source>
        <strain evidence="13 14">LHR20</strain>
    </source>
</reference>
<keyword evidence="5 10" id="KW-0133">Cell shape</keyword>
<comment type="caution">
    <text evidence="10">Lacks conserved residue(s) required for the propagation of feature annotation.</text>
</comment>
<dbReference type="InterPro" id="IPR006009">
    <property type="entry name" value="GlcNAc_MurG"/>
</dbReference>
<feature type="binding site" evidence="10">
    <location>
        <position position="254"/>
    </location>
    <ligand>
        <name>UDP-N-acetyl-alpha-D-glucosamine</name>
        <dbReference type="ChEBI" id="CHEBI:57705"/>
    </ligand>
</feature>
<feature type="binding site" evidence="10">
    <location>
        <position position="168"/>
    </location>
    <ligand>
        <name>UDP-N-acetyl-alpha-D-glucosamine</name>
        <dbReference type="ChEBI" id="CHEBI:57705"/>
    </ligand>
</feature>
<name>A0A2I0R0C7_9FLAO</name>
<dbReference type="AlphaFoldDB" id="A0A2I0R0C7"/>
<dbReference type="GO" id="GO:0005886">
    <property type="term" value="C:plasma membrane"/>
    <property type="evidence" value="ECO:0007669"/>
    <property type="project" value="UniProtKB-SubCell"/>
</dbReference>
<dbReference type="RefSeq" id="WP_101335436.1">
    <property type="nucleotide sequence ID" value="NZ_PJNI01000017.1"/>
</dbReference>
<comment type="similarity">
    <text evidence="10">Belongs to the glycosyltransferase 28 family. MurG subfamily.</text>
</comment>
<evidence type="ECO:0000256" key="10">
    <source>
        <dbReference type="HAMAP-Rule" id="MF_00033"/>
    </source>
</evidence>
<evidence type="ECO:0000256" key="6">
    <source>
        <dbReference type="ARBA" id="ARBA00022984"/>
    </source>
</evidence>
<dbReference type="SUPFAM" id="SSF53756">
    <property type="entry name" value="UDP-Glycosyltransferase/glycogen phosphorylase"/>
    <property type="match status" value="1"/>
</dbReference>
<evidence type="ECO:0000256" key="4">
    <source>
        <dbReference type="ARBA" id="ARBA00022679"/>
    </source>
</evidence>
<dbReference type="HAMAP" id="MF_00033">
    <property type="entry name" value="MurG"/>
    <property type="match status" value="1"/>
</dbReference>
<accession>A0A2I0R0C7</accession>
<dbReference type="GO" id="GO:0005975">
    <property type="term" value="P:carbohydrate metabolic process"/>
    <property type="evidence" value="ECO:0007669"/>
    <property type="project" value="InterPro"/>
</dbReference>
<evidence type="ECO:0000256" key="9">
    <source>
        <dbReference type="ARBA" id="ARBA00023316"/>
    </source>
</evidence>
<keyword evidence="6 10" id="KW-0573">Peptidoglycan synthesis</keyword>
<comment type="catalytic activity">
    <reaction evidence="10">
        <text>di-trans,octa-cis-undecaprenyl diphospho-N-acetyl-alpha-D-muramoyl-L-alanyl-D-glutamyl-meso-2,6-diaminopimeloyl-D-alanyl-D-alanine + UDP-N-acetyl-alpha-D-glucosamine = di-trans,octa-cis-undecaprenyl diphospho-[N-acetyl-alpha-D-glucosaminyl-(1-&gt;4)]-N-acetyl-alpha-D-muramoyl-L-alanyl-D-glutamyl-meso-2,6-diaminopimeloyl-D-alanyl-D-alanine + UDP + H(+)</text>
        <dbReference type="Rhea" id="RHEA:31227"/>
        <dbReference type="ChEBI" id="CHEBI:15378"/>
        <dbReference type="ChEBI" id="CHEBI:57705"/>
        <dbReference type="ChEBI" id="CHEBI:58223"/>
        <dbReference type="ChEBI" id="CHEBI:61387"/>
        <dbReference type="ChEBI" id="CHEBI:61388"/>
        <dbReference type="EC" id="2.4.1.227"/>
    </reaction>
</comment>
<feature type="binding site" evidence="10">
    <location>
        <begin position="13"/>
        <end position="15"/>
    </location>
    <ligand>
        <name>UDP-N-acetyl-alpha-D-glucosamine</name>
        <dbReference type="ChEBI" id="CHEBI:57705"/>
    </ligand>
</feature>
<keyword evidence="4 10" id="KW-0808">Transferase</keyword>
<comment type="caution">
    <text evidence="13">The sequence shown here is derived from an EMBL/GenBank/DDBJ whole genome shotgun (WGS) entry which is preliminary data.</text>
</comment>
<feature type="domain" description="Glycosyl transferase family 28 C-terminal" evidence="12">
    <location>
        <begin position="193"/>
        <end position="356"/>
    </location>
</feature>
<dbReference type="InterPro" id="IPR007235">
    <property type="entry name" value="Glyco_trans_28_C"/>
</dbReference>
<comment type="subcellular location">
    <subcellularLocation>
        <location evidence="10">Cell membrane</location>
        <topology evidence="10">Peripheral membrane protein</topology>
        <orientation evidence="10">Cytoplasmic side</orientation>
    </subcellularLocation>
</comment>
<organism evidence="13 14">
    <name type="scientific">Brumimicrobium salinarum</name>
    <dbReference type="NCBI Taxonomy" id="2058658"/>
    <lineage>
        <taxon>Bacteria</taxon>
        <taxon>Pseudomonadati</taxon>
        <taxon>Bacteroidota</taxon>
        <taxon>Flavobacteriia</taxon>
        <taxon>Flavobacteriales</taxon>
        <taxon>Crocinitomicaceae</taxon>
        <taxon>Brumimicrobium</taxon>
    </lineage>
</organism>
<dbReference type="PANTHER" id="PTHR21015">
    <property type="entry name" value="UDP-N-ACETYLGLUCOSAMINE--N-ACETYLMURAMYL-(PENTAPEPTIDE) PYROPHOSPHORYL-UNDECAPRENOL N-ACETYLGLUCOSAMINE TRANSFERASE 1"/>
    <property type="match status" value="1"/>
</dbReference>
<dbReference type="GO" id="GO:0008360">
    <property type="term" value="P:regulation of cell shape"/>
    <property type="evidence" value="ECO:0007669"/>
    <property type="project" value="UniProtKB-KW"/>
</dbReference>
<dbReference type="GO" id="GO:0051991">
    <property type="term" value="F:UDP-N-acetyl-D-glucosamine:N-acetylmuramoyl-L-alanyl-D-glutamyl-meso-2,6-diaminopimelyl-D-alanyl-D-alanine-diphosphoundecaprenol 4-beta-N-acetylglucosaminlytransferase activity"/>
    <property type="evidence" value="ECO:0007669"/>
    <property type="project" value="RHEA"/>
</dbReference>
<keyword evidence="8 10" id="KW-0131">Cell cycle</keyword>
<dbReference type="GO" id="GO:0071555">
    <property type="term" value="P:cell wall organization"/>
    <property type="evidence" value="ECO:0007669"/>
    <property type="project" value="UniProtKB-KW"/>
</dbReference>
<evidence type="ECO:0000256" key="7">
    <source>
        <dbReference type="ARBA" id="ARBA00023136"/>
    </source>
</evidence>
<dbReference type="GO" id="GO:0051301">
    <property type="term" value="P:cell division"/>
    <property type="evidence" value="ECO:0007669"/>
    <property type="project" value="UniProtKB-KW"/>
</dbReference>
<dbReference type="OrthoDB" id="9808936at2"/>
<dbReference type="GO" id="GO:0050511">
    <property type="term" value="F:undecaprenyldiphospho-muramoylpentapeptide beta-N-acetylglucosaminyltransferase activity"/>
    <property type="evidence" value="ECO:0007669"/>
    <property type="project" value="UniProtKB-UniRule"/>
</dbReference>
<sequence>MEIKKVIISGGGTGGHIFPAIAIANQLKKEFPNIEILFIGAEGKMEMTKVPEAGYEIVGLWISGLQRRLTLKNLTLPFKIIASLFKARKIIKKFNPDVVIGVGGYASAPTLKIASMLKIPTIVQEQNSFPGKTNKILSKTVSKVCVAYENLERFFPKEKIELTGNPVRQSVVEIEGKRTEGYSFFGLSPDKKTILVVGGSLGAKTLNESFVNHLNELQKHNYQLIWQCGRYQYEEMKTITDELQLEGVVLCKFINRMELAYAAADLIVSRAGAIAISELCIIGKPTILVPSPNVAEDHQTKNAMALVKDDAAILIKDSVARKELFPEVIALFNDEKKRMQLAENIKLKAIRNADERIVNVVKNCVK</sequence>
<gene>
    <name evidence="10 13" type="primary">murG</name>
    <name evidence="13" type="ORF">CW751_12850</name>
</gene>